<evidence type="ECO:0000256" key="4">
    <source>
        <dbReference type="ARBA" id="ARBA00011738"/>
    </source>
</evidence>
<evidence type="ECO:0000256" key="14">
    <source>
        <dbReference type="ARBA" id="ARBA00041620"/>
    </source>
</evidence>
<name>A0ABY6GTM3_9GAMM</name>
<proteinExistence type="inferred from homology"/>
<reference evidence="20" key="1">
    <citation type="submission" date="2022-10" db="EMBL/GenBank/DDBJ databases">
        <title>Completed Genome Sequence of two octocoral isolated bacterium, Endozoicomonas euniceicola EF212T and Endozoicomonas gorgoniicola PS125T.</title>
        <authorList>
            <person name="Chiou Y.-J."/>
            <person name="Chen Y.-H."/>
        </authorList>
    </citation>
    <scope>NUCLEOTIDE SEQUENCE</scope>
    <source>
        <strain evidence="20">EF212</strain>
    </source>
</reference>
<dbReference type="SMART" id="SM00825">
    <property type="entry name" value="PKS_KS"/>
    <property type="match status" value="1"/>
</dbReference>
<keyword evidence="12 20" id="KW-0012">Acyltransferase</keyword>
<evidence type="ECO:0000256" key="7">
    <source>
        <dbReference type="ARBA" id="ARBA00022516"/>
    </source>
</evidence>
<dbReference type="InterPro" id="IPR000794">
    <property type="entry name" value="Beta-ketoacyl_synthase"/>
</dbReference>
<keyword evidence="11" id="KW-0275">Fatty acid biosynthesis</keyword>
<keyword evidence="6" id="KW-0963">Cytoplasm</keyword>
<sequence>MKRVVITGIGITSCLGNTQDAVTDSLKQGRSGIRFNETYAGQGFRSQVSGTVDIDLNEHIDRKTVRFMGSAAAYAYIAMKQAIEDAGLTENQVSNPRTGLIAASGGASSENIVESADVMRSKGVKRVGPYRVTRTMGSTVSACLATPFKIKGVNYSITSACATSAHCIGNAVEQIQLGKQDIVFAGGGEEEHWTQTGLFDAMGALSTKYNDTPDKASRAYDADRDGFVIAGGGGMVVVEELEHALARGAKIYAEIVGYGATSDGYDMVAPSGEGAIRCMKMALETVDGSIDYINTHGTSTPVGDVAELKALKVVFGDSMPTISSTKSLSGHSLGAAGVQEAIYCLLMMKHDFITASANVETVDPEAEGLPVLVGEAKEQKLNRILSNSFGFGGTNACLVMQRYDG</sequence>
<evidence type="ECO:0000256" key="3">
    <source>
        <dbReference type="ARBA" id="ARBA00008467"/>
    </source>
</evidence>
<dbReference type="NCBIfam" id="NF005935">
    <property type="entry name" value="PRK07967.1"/>
    <property type="match status" value="1"/>
</dbReference>
<keyword evidence="9" id="KW-0276">Fatty acid metabolism</keyword>
<accession>A0ABY6GTM3</accession>
<evidence type="ECO:0000256" key="16">
    <source>
        <dbReference type="ARBA" id="ARBA00048121"/>
    </source>
</evidence>
<keyword evidence="21" id="KW-1185">Reference proteome</keyword>
<comment type="catalytic activity">
    <reaction evidence="17">
        <text>a fatty acyl-[ACP] + malonyl-[ACP] + H(+) = a 3-oxoacyl-[ACP] + holo-[ACP] + CO2</text>
        <dbReference type="Rhea" id="RHEA:22836"/>
        <dbReference type="Rhea" id="RHEA-COMP:9623"/>
        <dbReference type="Rhea" id="RHEA-COMP:9685"/>
        <dbReference type="Rhea" id="RHEA-COMP:9916"/>
        <dbReference type="Rhea" id="RHEA-COMP:14125"/>
        <dbReference type="ChEBI" id="CHEBI:15378"/>
        <dbReference type="ChEBI" id="CHEBI:16526"/>
        <dbReference type="ChEBI" id="CHEBI:64479"/>
        <dbReference type="ChEBI" id="CHEBI:78449"/>
        <dbReference type="ChEBI" id="CHEBI:78776"/>
        <dbReference type="ChEBI" id="CHEBI:138651"/>
        <dbReference type="EC" id="2.3.1.41"/>
    </reaction>
    <physiologicalReaction direction="left-to-right" evidence="17">
        <dbReference type="Rhea" id="RHEA:22837"/>
    </physiologicalReaction>
</comment>
<dbReference type="Pfam" id="PF00109">
    <property type="entry name" value="ketoacyl-synt"/>
    <property type="match status" value="1"/>
</dbReference>
<protein>
    <recommendedName>
        <fullName evidence="13">3-oxoacyl-[acyl-carrier-protein] synthase 1</fullName>
        <ecNumber evidence="5">2.3.1.41</ecNumber>
    </recommendedName>
    <alternativeName>
        <fullName evidence="14">3-oxoacyl-[acyl-carrier-protein] synthase I</fullName>
    </alternativeName>
    <alternativeName>
        <fullName evidence="15">Beta-ketoacyl-ACP synthase I</fullName>
    </alternativeName>
</protein>
<feature type="domain" description="Ketosynthase family 3 (KS3)" evidence="19">
    <location>
        <begin position="1"/>
        <end position="402"/>
    </location>
</feature>
<dbReference type="EMBL" id="CP103300">
    <property type="protein sequence ID" value="UYM16050.1"/>
    <property type="molecule type" value="Genomic_DNA"/>
</dbReference>
<dbReference type="PANTHER" id="PTHR11712:SF306">
    <property type="entry name" value="3-OXOACYL-[ACYL-CARRIER-PROTEIN] SYNTHASE 1"/>
    <property type="match status" value="1"/>
</dbReference>
<dbReference type="InterPro" id="IPR014030">
    <property type="entry name" value="Ketoacyl_synth_N"/>
</dbReference>
<evidence type="ECO:0000256" key="17">
    <source>
        <dbReference type="ARBA" id="ARBA00048506"/>
    </source>
</evidence>
<dbReference type="NCBIfam" id="NF005589">
    <property type="entry name" value="PRK07314.1"/>
    <property type="match status" value="1"/>
</dbReference>
<dbReference type="PANTHER" id="PTHR11712">
    <property type="entry name" value="POLYKETIDE SYNTHASE-RELATED"/>
    <property type="match status" value="1"/>
</dbReference>
<evidence type="ECO:0000256" key="6">
    <source>
        <dbReference type="ARBA" id="ARBA00022490"/>
    </source>
</evidence>
<keyword evidence="8 18" id="KW-0808">Transferase</keyword>
<evidence type="ECO:0000313" key="20">
    <source>
        <dbReference type="EMBL" id="UYM16050.1"/>
    </source>
</evidence>
<dbReference type="RefSeq" id="WP_262598349.1">
    <property type="nucleotide sequence ID" value="NZ_CP103300.1"/>
</dbReference>
<evidence type="ECO:0000256" key="2">
    <source>
        <dbReference type="ARBA" id="ARBA00005194"/>
    </source>
</evidence>
<evidence type="ECO:0000256" key="5">
    <source>
        <dbReference type="ARBA" id="ARBA00013191"/>
    </source>
</evidence>
<evidence type="ECO:0000256" key="11">
    <source>
        <dbReference type="ARBA" id="ARBA00023160"/>
    </source>
</evidence>
<dbReference type="InterPro" id="IPR020841">
    <property type="entry name" value="PKS_Beta-ketoAc_synthase_dom"/>
</dbReference>
<gene>
    <name evidence="20" type="primary">fabB</name>
    <name evidence="20" type="ORF">NX720_25140</name>
</gene>
<dbReference type="SUPFAM" id="SSF53901">
    <property type="entry name" value="Thiolase-like"/>
    <property type="match status" value="2"/>
</dbReference>
<evidence type="ECO:0000256" key="8">
    <source>
        <dbReference type="ARBA" id="ARBA00022679"/>
    </source>
</evidence>
<dbReference type="GO" id="GO:0004315">
    <property type="term" value="F:3-oxoacyl-[acyl-carrier-protein] synthase activity"/>
    <property type="evidence" value="ECO:0007669"/>
    <property type="project" value="UniProtKB-EC"/>
</dbReference>
<dbReference type="EC" id="2.3.1.41" evidence="5"/>
<comment type="subunit">
    <text evidence="4">Homodimer.</text>
</comment>
<organism evidence="20 21">
    <name type="scientific">Endozoicomonas euniceicola</name>
    <dbReference type="NCBI Taxonomy" id="1234143"/>
    <lineage>
        <taxon>Bacteria</taxon>
        <taxon>Pseudomonadati</taxon>
        <taxon>Pseudomonadota</taxon>
        <taxon>Gammaproteobacteria</taxon>
        <taxon>Oceanospirillales</taxon>
        <taxon>Endozoicomonadaceae</taxon>
        <taxon>Endozoicomonas</taxon>
    </lineage>
</organism>
<evidence type="ECO:0000259" key="19">
    <source>
        <dbReference type="PROSITE" id="PS52004"/>
    </source>
</evidence>
<dbReference type="CDD" id="cd00834">
    <property type="entry name" value="KAS_I_II"/>
    <property type="match status" value="1"/>
</dbReference>
<evidence type="ECO:0000256" key="18">
    <source>
        <dbReference type="RuleBase" id="RU003694"/>
    </source>
</evidence>
<comment type="similarity">
    <text evidence="3 18">Belongs to the thiolase-like superfamily. Beta-ketoacyl-ACP synthases family.</text>
</comment>
<comment type="subcellular location">
    <subcellularLocation>
        <location evidence="1">Cytoplasm</location>
    </subcellularLocation>
</comment>
<dbReference type="PROSITE" id="PS00606">
    <property type="entry name" value="KS3_1"/>
    <property type="match status" value="1"/>
</dbReference>
<dbReference type="Gene3D" id="3.40.47.10">
    <property type="match status" value="2"/>
</dbReference>
<dbReference type="PROSITE" id="PS52004">
    <property type="entry name" value="KS3_2"/>
    <property type="match status" value="1"/>
</dbReference>
<evidence type="ECO:0000256" key="15">
    <source>
        <dbReference type="ARBA" id="ARBA00042143"/>
    </source>
</evidence>
<evidence type="ECO:0000256" key="9">
    <source>
        <dbReference type="ARBA" id="ARBA00022832"/>
    </source>
</evidence>
<dbReference type="Proteomes" id="UP001163255">
    <property type="component" value="Chromosome"/>
</dbReference>
<evidence type="ECO:0000313" key="21">
    <source>
        <dbReference type="Proteomes" id="UP001163255"/>
    </source>
</evidence>
<evidence type="ECO:0000256" key="1">
    <source>
        <dbReference type="ARBA" id="ARBA00004496"/>
    </source>
</evidence>
<keyword evidence="10" id="KW-0443">Lipid metabolism</keyword>
<dbReference type="InterPro" id="IPR016039">
    <property type="entry name" value="Thiolase-like"/>
</dbReference>
<evidence type="ECO:0000256" key="10">
    <source>
        <dbReference type="ARBA" id="ARBA00023098"/>
    </source>
</evidence>
<keyword evidence="7" id="KW-0444">Lipid biosynthesis</keyword>
<dbReference type="InterPro" id="IPR014031">
    <property type="entry name" value="Ketoacyl_synth_C"/>
</dbReference>
<comment type="catalytic activity">
    <reaction evidence="16">
        <text>(3Z)-decenoyl-[ACP] + malonyl-[ACP] + H(+) = 3-oxo-(5Z)-dodecenoyl-[ACP] + holo-[ACP] + CO2</text>
        <dbReference type="Rhea" id="RHEA:54940"/>
        <dbReference type="Rhea" id="RHEA-COMP:9623"/>
        <dbReference type="Rhea" id="RHEA-COMP:9685"/>
        <dbReference type="Rhea" id="RHEA-COMP:9927"/>
        <dbReference type="Rhea" id="RHEA-COMP:14042"/>
        <dbReference type="ChEBI" id="CHEBI:15378"/>
        <dbReference type="ChEBI" id="CHEBI:16526"/>
        <dbReference type="ChEBI" id="CHEBI:64479"/>
        <dbReference type="ChEBI" id="CHEBI:78449"/>
        <dbReference type="ChEBI" id="CHEBI:78798"/>
        <dbReference type="ChEBI" id="CHEBI:138410"/>
    </reaction>
    <physiologicalReaction direction="left-to-right" evidence="16">
        <dbReference type="Rhea" id="RHEA:54941"/>
    </physiologicalReaction>
</comment>
<dbReference type="InterPro" id="IPR018201">
    <property type="entry name" value="Ketoacyl_synth_AS"/>
</dbReference>
<comment type="pathway">
    <text evidence="2">Lipid metabolism; fatty acid biosynthesis.</text>
</comment>
<evidence type="ECO:0000256" key="13">
    <source>
        <dbReference type="ARBA" id="ARBA00039450"/>
    </source>
</evidence>
<evidence type="ECO:0000256" key="12">
    <source>
        <dbReference type="ARBA" id="ARBA00023315"/>
    </source>
</evidence>
<dbReference type="Pfam" id="PF02801">
    <property type="entry name" value="Ketoacyl-synt_C"/>
    <property type="match status" value="1"/>
</dbReference>